<name>M0PLX1_9EURY</name>
<gene>
    <name evidence="3" type="ORF">C461_00107</name>
</gene>
<feature type="transmembrane region" description="Helical" evidence="2">
    <location>
        <begin position="177"/>
        <end position="195"/>
    </location>
</feature>
<keyword evidence="2" id="KW-0812">Transmembrane</keyword>
<feature type="transmembrane region" description="Helical" evidence="2">
    <location>
        <begin position="393"/>
        <end position="414"/>
    </location>
</feature>
<evidence type="ECO:0000256" key="2">
    <source>
        <dbReference type="SAM" id="Phobius"/>
    </source>
</evidence>
<reference evidence="3 4" key="1">
    <citation type="journal article" date="2014" name="PLoS Genet.">
        <title>Phylogenetically driven sequencing of extremely halophilic archaea reveals strategies for static and dynamic osmo-response.</title>
        <authorList>
            <person name="Becker E.A."/>
            <person name="Seitzer P.M."/>
            <person name="Tritt A."/>
            <person name="Larsen D."/>
            <person name="Krusor M."/>
            <person name="Yao A.I."/>
            <person name="Wu D."/>
            <person name="Madern D."/>
            <person name="Eisen J.A."/>
            <person name="Darling A.E."/>
            <person name="Facciotti M.T."/>
        </authorList>
    </citation>
    <scope>NUCLEOTIDE SEQUENCE [LARGE SCALE GENOMIC DNA]</scope>
    <source>
        <strain evidence="3 4">JCM 13560</strain>
    </source>
</reference>
<accession>M0PLX1</accession>
<feature type="transmembrane region" description="Helical" evidence="2">
    <location>
        <begin position="420"/>
        <end position="442"/>
    </location>
</feature>
<keyword evidence="2" id="KW-0472">Membrane</keyword>
<evidence type="ECO:0000313" key="4">
    <source>
        <dbReference type="Proteomes" id="UP000011575"/>
    </source>
</evidence>
<feature type="transmembrane region" description="Helical" evidence="2">
    <location>
        <begin position="75"/>
        <end position="95"/>
    </location>
</feature>
<keyword evidence="4" id="KW-1185">Reference proteome</keyword>
<feature type="region of interest" description="Disordered" evidence="1">
    <location>
        <begin position="632"/>
        <end position="668"/>
    </location>
</feature>
<dbReference type="AlphaFoldDB" id="M0PLX1"/>
<dbReference type="OrthoDB" id="137309at2157"/>
<dbReference type="EMBL" id="AOJI01000002">
    <property type="protein sequence ID" value="EMA70644.1"/>
    <property type="molecule type" value="Genomic_DNA"/>
</dbReference>
<protein>
    <recommendedName>
        <fullName evidence="5">Glycosyltransferase RgtA/B/C/D-like domain-containing protein</fullName>
    </recommendedName>
</protein>
<feature type="compositionally biased region" description="Acidic residues" evidence="1">
    <location>
        <begin position="636"/>
        <end position="645"/>
    </location>
</feature>
<dbReference type="Proteomes" id="UP000011575">
    <property type="component" value="Unassembled WGS sequence"/>
</dbReference>
<keyword evidence="2" id="KW-1133">Transmembrane helix</keyword>
<feature type="transmembrane region" description="Helical" evidence="2">
    <location>
        <begin position="45"/>
        <end position="63"/>
    </location>
</feature>
<feature type="transmembrane region" description="Helical" evidence="2">
    <location>
        <begin position="479"/>
        <end position="498"/>
    </location>
</feature>
<feature type="transmembrane region" description="Helical" evidence="2">
    <location>
        <begin position="357"/>
        <end position="381"/>
    </location>
</feature>
<feature type="transmembrane region" description="Helical" evidence="2">
    <location>
        <begin position="201"/>
        <end position="221"/>
    </location>
</feature>
<proteinExistence type="predicted"/>
<dbReference type="STRING" id="1230454.C461_00107"/>
<organism evidence="3 4">
    <name type="scientific">Halorubrum aidingense JCM 13560</name>
    <dbReference type="NCBI Taxonomy" id="1230454"/>
    <lineage>
        <taxon>Archaea</taxon>
        <taxon>Methanobacteriati</taxon>
        <taxon>Methanobacteriota</taxon>
        <taxon>Stenosarchaea group</taxon>
        <taxon>Halobacteria</taxon>
        <taxon>Halobacteriales</taxon>
        <taxon>Haloferacaceae</taxon>
        <taxon>Halorubrum</taxon>
    </lineage>
</organism>
<dbReference type="PATRIC" id="fig|1230454.4.peg.22"/>
<evidence type="ECO:0000313" key="3">
    <source>
        <dbReference type="EMBL" id="EMA70644.1"/>
    </source>
</evidence>
<sequence length="681" mass="72401">MSTSFSRLSKIGSVVGHLALFVALVAANRSPATGYELSMYRSTPALVWLGLGIALAVGVVVGLTAPRDTRRHDSALLLIGSATFAVVAMPILRGYSFLGGGDSLSHVGWAREISAGVLAPDQLLYPGIHTATVFVGEAADISLLAANLYVVLVAFPLVFLLCVPLIVQLLGRTPRAYAVGLLGAGLFVPINNISVHFNAHAASQGILYSAFIFYLALLYVIRNPGEDVPMQKRKRSWIPRLGNMSGIGILLAGASLALLFIHPQQALNLGLCFVAITGAQVVLRRFGEDMAVHHRLLHVQTTVLVGAFALWAPRFERVQGAVVSTATSILSTGGTSGGVVAEKSTSLTTVGGSLPELFIKLFLVAAVFSLLAGLILTIVPFRQLPDPESNTLIVYLGAGLVPVFAVFLVVLASASGDMYFRYQGFIMVPVTALGATALAYAIDGKRSGRHQPAGSMQRTGHRGVVDGGRGVDRDRITSATVIVIVLLLVLLPVGLAVFHPSPYVYQPNKQVTDAQVGGYASAFEYRQPGIQFAAVRGGPERYVDLHYGTEHARETLNFPGYKDPIPTSVFAAGNYTDYYQDGRYVAITRGDRLQEVGLYDGLRYDEPGFRALDATPGMNRVLSNDELQIHYVPPEGDGDLDEDVPPGETGPDLPEASGSSRQVQPGAEAGEIVALQASGGR</sequence>
<evidence type="ECO:0000256" key="1">
    <source>
        <dbReference type="SAM" id="MobiDB-lite"/>
    </source>
</evidence>
<dbReference type="RefSeq" id="WP_007997531.1">
    <property type="nucleotide sequence ID" value="NZ_AOJI01000002.1"/>
</dbReference>
<feature type="transmembrane region" description="Helical" evidence="2">
    <location>
        <begin position="295"/>
        <end position="312"/>
    </location>
</feature>
<evidence type="ECO:0008006" key="5">
    <source>
        <dbReference type="Google" id="ProtNLM"/>
    </source>
</evidence>
<feature type="transmembrane region" description="Helical" evidence="2">
    <location>
        <begin position="241"/>
        <end position="260"/>
    </location>
</feature>
<comment type="caution">
    <text evidence="3">The sequence shown here is derived from an EMBL/GenBank/DDBJ whole genome shotgun (WGS) entry which is preliminary data.</text>
</comment>
<feature type="transmembrane region" description="Helical" evidence="2">
    <location>
        <begin position="148"/>
        <end position="170"/>
    </location>
</feature>